<feature type="chain" id="PRO_5046296811" description="Fucolectin tachylectin-4 pentraxin-1 domain-containing protein" evidence="10">
    <location>
        <begin position="19"/>
        <end position="173"/>
    </location>
</feature>
<dbReference type="PANTHER" id="PTHR45713:SF8">
    <property type="entry name" value="SI:CH211-215K15.4"/>
    <property type="match status" value="1"/>
</dbReference>
<comment type="caution">
    <text evidence="12">The sequence shown here is derived from an EMBL/GenBank/DDBJ whole genome shotgun (WGS) entry which is preliminary data.</text>
</comment>
<sequence>MTFLHIAFFLWILCGVSAHNSCEKYRNVALQGRATQSSILNLVEFGFQSAAINAIDGNLDPLFHHGSCSHSHNELSPWWRVDLLRPYKIAYITITNRRGWSERLNGAEILVGNSLSDNGNNNPRCGVVTSIPDGGTQNFQCHGMVGRYVNIIIRGKAEFLQLCEVQVWTGSKH</sequence>
<comment type="subcellular location">
    <subcellularLocation>
        <location evidence="2">Secreted</location>
    </subcellularLocation>
</comment>
<organism evidence="12 13">
    <name type="scientific">Staurois parvus</name>
    <dbReference type="NCBI Taxonomy" id="386267"/>
    <lineage>
        <taxon>Eukaryota</taxon>
        <taxon>Metazoa</taxon>
        <taxon>Chordata</taxon>
        <taxon>Craniata</taxon>
        <taxon>Vertebrata</taxon>
        <taxon>Euteleostomi</taxon>
        <taxon>Amphibia</taxon>
        <taxon>Batrachia</taxon>
        <taxon>Anura</taxon>
        <taxon>Neobatrachia</taxon>
        <taxon>Ranoidea</taxon>
        <taxon>Ranidae</taxon>
        <taxon>Staurois</taxon>
    </lineage>
</organism>
<evidence type="ECO:0000256" key="6">
    <source>
        <dbReference type="ARBA" id="ARBA00022723"/>
    </source>
</evidence>
<accession>A0ABN9GCV0</accession>
<comment type="similarity">
    <text evidence="3">Belongs to the fucolectin family.</text>
</comment>
<feature type="domain" description="Fucolectin tachylectin-4 pentraxin-1" evidence="11">
    <location>
        <begin position="25"/>
        <end position="171"/>
    </location>
</feature>
<evidence type="ECO:0000256" key="9">
    <source>
        <dbReference type="ARBA" id="ARBA00023157"/>
    </source>
</evidence>
<evidence type="ECO:0000256" key="3">
    <source>
        <dbReference type="ARBA" id="ARBA00010147"/>
    </source>
</evidence>
<comment type="subunit">
    <text evidence="4">Homotrimer.</text>
</comment>
<dbReference type="InterPro" id="IPR008979">
    <property type="entry name" value="Galactose-bd-like_sf"/>
</dbReference>
<reference evidence="12" key="1">
    <citation type="submission" date="2023-05" db="EMBL/GenBank/DDBJ databases">
        <authorList>
            <person name="Stuckert A."/>
        </authorList>
    </citation>
    <scope>NUCLEOTIDE SEQUENCE</scope>
</reference>
<keyword evidence="10" id="KW-0732">Signal</keyword>
<keyword evidence="6" id="KW-0479">Metal-binding</keyword>
<keyword evidence="7" id="KW-0430">Lectin</keyword>
<name>A0ABN9GCV0_9NEOB</name>
<feature type="signal peptide" evidence="10">
    <location>
        <begin position="1"/>
        <end position="18"/>
    </location>
</feature>
<dbReference type="SUPFAM" id="SSF49785">
    <property type="entry name" value="Galactose-binding domain-like"/>
    <property type="match status" value="1"/>
</dbReference>
<dbReference type="InterPro" id="IPR051941">
    <property type="entry name" value="BG_Antigen-Binding_Lectin"/>
</dbReference>
<evidence type="ECO:0000256" key="8">
    <source>
        <dbReference type="ARBA" id="ARBA00022837"/>
    </source>
</evidence>
<evidence type="ECO:0000259" key="11">
    <source>
        <dbReference type="SMART" id="SM00607"/>
    </source>
</evidence>
<gene>
    <name evidence="12" type="ORF">SPARVUS_LOCUS13584111</name>
</gene>
<proteinExistence type="inferred from homology"/>
<keyword evidence="9" id="KW-1015">Disulfide bond</keyword>
<dbReference type="SMART" id="SM00607">
    <property type="entry name" value="FTP"/>
    <property type="match status" value="1"/>
</dbReference>
<dbReference type="InterPro" id="IPR006585">
    <property type="entry name" value="FTP1"/>
</dbReference>
<dbReference type="Proteomes" id="UP001162483">
    <property type="component" value="Unassembled WGS sequence"/>
</dbReference>
<evidence type="ECO:0000256" key="10">
    <source>
        <dbReference type="SAM" id="SignalP"/>
    </source>
</evidence>
<dbReference type="Gene3D" id="2.60.120.260">
    <property type="entry name" value="Galactose-binding domain-like"/>
    <property type="match status" value="1"/>
</dbReference>
<evidence type="ECO:0000256" key="2">
    <source>
        <dbReference type="ARBA" id="ARBA00004613"/>
    </source>
</evidence>
<evidence type="ECO:0000313" key="13">
    <source>
        <dbReference type="Proteomes" id="UP001162483"/>
    </source>
</evidence>
<keyword evidence="8" id="KW-0106">Calcium</keyword>
<dbReference type="Pfam" id="PF22633">
    <property type="entry name" value="F5_F8_type_C_2"/>
    <property type="match status" value="1"/>
</dbReference>
<evidence type="ECO:0000256" key="7">
    <source>
        <dbReference type="ARBA" id="ARBA00022734"/>
    </source>
</evidence>
<protein>
    <recommendedName>
        <fullName evidence="11">Fucolectin tachylectin-4 pentraxin-1 domain-containing protein</fullName>
    </recommendedName>
</protein>
<keyword evidence="13" id="KW-1185">Reference proteome</keyword>
<dbReference type="EMBL" id="CATNWA010018105">
    <property type="protein sequence ID" value="CAI9605328.1"/>
    <property type="molecule type" value="Genomic_DNA"/>
</dbReference>
<dbReference type="PANTHER" id="PTHR45713">
    <property type="entry name" value="FTP DOMAIN-CONTAINING PROTEIN"/>
    <property type="match status" value="1"/>
</dbReference>
<evidence type="ECO:0000256" key="4">
    <source>
        <dbReference type="ARBA" id="ARBA00011233"/>
    </source>
</evidence>
<keyword evidence="5" id="KW-0964">Secreted</keyword>
<evidence type="ECO:0000313" key="12">
    <source>
        <dbReference type="EMBL" id="CAI9605328.1"/>
    </source>
</evidence>
<evidence type="ECO:0000256" key="1">
    <source>
        <dbReference type="ARBA" id="ARBA00002219"/>
    </source>
</evidence>
<evidence type="ECO:0000256" key="5">
    <source>
        <dbReference type="ARBA" id="ARBA00022525"/>
    </source>
</evidence>
<comment type="function">
    <text evidence="1">Acts as a defensive agent. Recognizes blood group fucosylated oligosaccharides including A, B, H and Lewis B-type antigens. Does not recognize Lewis A antigen and has low affinity for monovalent haptens.</text>
</comment>